<sequence>MIDKKFISALRKNYLEKNSQRRQIISSSNIVLNNSKKAIFALHRQDFDLAENNMKESENIIKKIEKSFGADRVKEEGAYLASLEEYTEAKLFLQFLKTGKISKIKELNIPSEAYIGGLCDLSGELIRKATNEAINKNFQEIKKIKEIINDILNELIDFDVIGYMRTKYDQARGNLKKIEQMDYEISLRENFKK</sequence>
<dbReference type="SUPFAM" id="SSF74784">
    <property type="entry name" value="Translin"/>
    <property type="match status" value="1"/>
</dbReference>
<accession>A0A2N2EA56</accession>
<dbReference type="InterPro" id="IPR002848">
    <property type="entry name" value="Translin_fam"/>
</dbReference>
<organism evidence="1 2">
    <name type="scientific">Candidatus Falkowbacteria bacterium HGW-Falkowbacteria-1</name>
    <dbReference type="NCBI Taxonomy" id="2013768"/>
    <lineage>
        <taxon>Bacteria</taxon>
        <taxon>Candidatus Falkowiibacteriota</taxon>
    </lineage>
</organism>
<dbReference type="PANTHER" id="PTHR10741">
    <property type="entry name" value="TRANSLIN AND TRANSLIN ASSOCIATED PROTEIN X"/>
    <property type="match status" value="1"/>
</dbReference>
<protein>
    <recommendedName>
        <fullName evidence="3">Translin family protein</fullName>
    </recommendedName>
</protein>
<proteinExistence type="predicted"/>
<reference evidence="1 2" key="1">
    <citation type="journal article" date="2017" name="ISME J.">
        <title>Potential for microbial H2 and metal transformations associated with novel bacteria and archaea in deep terrestrial subsurface sediments.</title>
        <authorList>
            <person name="Hernsdorf A.W."/>
            <person name="Amano Y."/>
            <person name="Miyakawa K."/>
            <person name="Ise K."/>
            <person name="Suzuki Y."/>
            <person name="Anantharaman K."/>
            <person name="Probst A."/>
            <person name="Burstein D."/>
            <person name="Thomas B.C."/>
            <person name="Banfield J.F."/>
        </authorList>
    </citation>
    <scope>NUCLEOTIDE SEQUENCE [LARGE SCALE GENOMIC DNA]</scope>
    <source>
        <strain evidence="1">HGW-Falkowbacteria-1</strain>
    </source>
</reference>
<evidence type="ECO:0008006" key="3">
    <source>
        <dbReference type="Google" id="ProtNLM"/>
    </source>
</evidence>
<evidence type="ECO:0000313" key="2">
    <source>
        <dbReference type="Proteomes" id="UP000233517"/>
    </source>
</evidence>
<dbReference type="InterPro" id="IPR036081">
    <property type="entry name" value="Translin_sf"/>
</dbReference>
<name>A0A2N2EA56_9BACT</name>
<comment type="caution">
    <text evidence="1">The sequence shown here is derived from an EMBL/GenBank/DDBJ whole genome shotgun (WGS) entry which is preliminary data.</text>
</comment>
<dbReference type="AlphaFoldDB" id="A0A2N2EA56"/>
<dbReference type="EMBL" id="PHAI01000002">
    <property type="protein sequence ID" value="PKM91566.1"/>
    <property type="molecule type" value="Genomic_DNA"/>
</dbReference>
<dbReference type="Gene3D" id="1.20.58.2140">
    <property type="match status" value="1"/>
</dbReference>
<evidence type="ECO:0000313" key="1">
    <source>
        <dbReference type="EMBL" id="PKM91566.1"/>
    </source>
</evidence>
<dbReference type="CDD" id="cd14820">
    <property type="entry name" value="TRAX"/>
    <property type="match status" value="1"/>
</dbReference>
<dbReference type="GO" id="GO:0043565">
    <property type="term" value="F:sequence-specific DNA binding"/>
    <property type="evidence" value="ECO:0007669"/>
    <property type="project" value="InterPro"/>
</dbReference>
<dbReference type="Pfam" id="PF01997">
    <property type="entry name" value="Translin"/>
    <property type="match status" value="1"/>
</dbReference>
<gene>
    <name evidence="1" type="ORF">CVU82_03150</name>
</gene>
<dbReference type="Proteomes" id="UP000233517">
    <property type="component" value="Unassembled WGS sequence"/>
</dbReference>